<dbReference type="OrthoDB" id="9801912at2"/>
<keyword evidence="4 6" id="KW-0732">Signal</keyword>
<dbReference type="SUPFAM" id="SSF53850">
    <property type="entry name" value="Periplasmic binding protein-like II"/>
    <property type="match status" value="1"/>
</dbReference>
<proteinExistence type="inferred from homology"/>
<evidence type="ECO:0000313" key="8">
    <source>
        <dbReference type="EMBL" id="SFL10878.1"/>
    </source>
</evidence>
<dbReference type="GO" id="GO:0015833">
    <property type="term" value="P:peptide transport"/>
    <property type="evidence" value="ECO:0007669"/>
    <property type="project" value="TreeGrafter"/>
</dbReference>
<dbReference type="EMBL" id="FOSP01000032">
    <property type="protein sequence ID" value="SFL10878.1"/>
    <property type="molecule type" value="Genomic_DNA"/>
</dbReference>
<keyword evidence="3" id="KW-0813">Transport</keyword>
<dbReference type="RefSeq" id="WP_090702094.1">
    <property type="nucleotide sequence ID" value="NZ_FOSP01000032.1"/>
</dbReference>
<dbReference type="PANTHER" id="PTHR30290">
    <property type="entry name" value="PERIPLASMIC BINDING COMPONENT OF ABC TRANSPORTER"/>
    <property type="match status" value="1"/>
</dbReference>
<reference evidence="9" key="1">
    <citation type="submission" date="2016-10" db="EMBL/GenBank/DDBJ databases">
        <authorList>
            <person name="Varghese N."/>
            <person name="Submissions S."/>
        </authorList>
    </citation>
    <scope>NUCLEOTIDE SEQUENCE [LARGE SCALE GENOMIC DNA]</scope>
    <source>
        <strain evidence="9">Nm69</strain>
    </source>
</reference>
<keyword evidence="5" id="KW-0812">Transmembrane</keyword>
<dbReference type="InterPro" id="IPR000914">
    <property type="entry name" value="SBP_5_dom"/>
</dbReference>
<evidence type="ECO:0000256" key="5">
    <source>
        <dbReference type="SAM" id="Phobius"/>
    </source>
</evidence>
<dbReference type="GO" id="GO:1904680">
    <property type="term" value="F:peptide transmembrane transporter activity"/>
    <property type="evidence" value="ECO:0007669"/>
    <property type="project" value="TreeGrafter"/>
</dbReference>
<evidence type="ECO:0000256" key="4">
    <source>
        <dbReference type="ARBA" id="ARBA00022729"/>
    </source>
</evidence>
<feature type="signal peptide" evidence="6">
    <location>
        <begin position="1"/>
        <end position="17"/>
    </location>
</feature>
<dbReference type="Proteomes" id="UP000199533">
    <property type="component" value="Unassembled WGS sequence"/>
</dbReference>
<gene>
    <name evidence="8" type="ORF">SAMN05216302_10326</name>
</gene>
<keyword evidence="5" id="KW-0472">Membrane</keyword>
<evidence type="ECO:0000259" key="7">
    <source>
        <dbReference type="Pfam" id="PF00496"/>
    </source>
</evidence>
<evidence type="ECO:0000256" key="2">
    <source>
        <dbReference type="ARBA" id="ARBA00005695"/>
    </source>
</evidence>
<comment type="subcellular location">
    <subcellularLocation>
        <location evidence="1">Cell envelope</location>
    </subcellularLocation>
</comment>
<dbReference type="Gene3D" id="3.10.105.10">
    <property type="entry name" value="Dipeptide-binding Protein, Domain 3"/>
    <property type="match status" value="1"/>
</dbReference>
<dbReference type="Gene3D" id="3.90.76.10">
    <property type="entry name" value="Dipeptide-binding Protein, Domain 1"/>
    <property type="match status" value="1"/>
</dbReference>
<feature type="transmembrane region" description="Helical" evidence="5">
    <location>
        <begin position="696"/>
        <end position="718"/>
    </location>
</feature>
<name>A0A1I4EYU1_9PROT</name>
<dbReference type="AlphaFoldDB" id="A0A1I4EYU1"/>
<evidence type="ECO:0000256" key="1">
    <source>
        <dbReference type="ARBA" id="ARBA00004196"/>
    </source>
</evidence>
<dbReference type="GO" id="GO:0030313">
    <property type="term" value="C:cell envelope"/>
    <property type="evidence" value="ECO:0007669"/>
    <property type="project" value="UniProtKB-SubCell"/>
</dbReference>
<feature type="domain" description="Solute-binding protein family 5" evidence="7">
    <location>
        <begin position="167"/>
        <end position="592"/>
    </location>
</feature>
<dbReference type="CDD" id="cd08505">
    <property type="entry name" value="PBP2_NikA_DppA_OppA_like_18"/>
    <property type="match status" value="1"/>
</dbReference>
<accession>A0A1I4EYU1</accession>
<dbReference type="Pfam" id="PF00496">
    <property type="entry name" value="SBP_bac_5"/>
    <property type="match status" value="1"/>
</dbReference>
<dbReference type="PANTHER" id="PTHR30290:SF10">
    <property type="entry name" value="PERIPLASMIC OLIGOPEPTIDE-BINDING PROTEIN-RELATED"/>
    <property type="match status" value="1"/>
</dbReference>
<dbReference type="STRING" id="52441.SAMN05216302_10326"/>
<keyword evidence="5" id="KW-1133">Transmembrane helix</keyword>
<evidence type="ECO:0000256" key="3">
    <source>
        <dbReference type="ARBA" id="ARBA00022448"/>
    </source>
</evidence>
<organism evidence="8 9">
    <name type="scientific">Nitrosomonas aestuarii</name>
    <dbReference type="NCBI Taxonomy" id="52441"/>
    <lineage>
        <taxon>Bacteria</taxon>
        <taxon>Pseudomonadati</taxon>
        <taxon>Pseudomonadota</taxon>
        <taxon>Betaproteobacteria</taxon>
        <taxon>Nitrosomonadales</taxon>
        <taxon>Nitrosomonadaceae</taxon>
        <taxon>Nitrosomonas</taxon>
    </lineage>
</organism>
<comment type="similarity">
    <text evidence="2">Belongs to the bacterial solute-binding protein 5 family.</text>
</comment>
<dbReference type="InterPro" id="IPR039424">
    <property type="entry name" value="SBP_5"/>
</dbReference>
<keyword evidence="9" id="KW-1185">Reference proteome</keyword>
<evidence type="ECO:0000313" key="9">
    <source>
        <dbReference type="Proteomes" id="UP000199533"/>
    </source>
</evidence>
<evidence type="ECO:0000256" key="6">
    <source>
        <dbReference type="SAM" id="SignalP"/>
    </source>
</evidence>
<protein>
    <submittedName>
        <fullName evidence="8">ABC-type transport system, substrate-binding protein</fullName>
    </submittedName>
</protein>
<sequence length="735" mass="84591">MKVVIFCLTSAALIQLAACGQMVWNNPYRTSDTGKNILYNVFTERPKHLDPVQSYSANEIQFTAQIYQPPLQYHYLKRPFTLMPYTSVEMPVITYYDHHDCPLPDDVDADAIAYTQYEISIKPGIFYQPHPAFATHVQSGWLYHQLNEEALATVYRLSDFPETGTRELTAHDYAYQIKRLAHPKLHSPIYGLMADYIVGLRDYSNVLRNVQSGLKESGDFLNLNKYPLEGVDVVDDYTYRIKINGKYPQFIYWLAMPFFAPIPWEADLFYSQQGLIEKNITLDWYPVGTGPYMLTENNPNLRMVLEKNPNFHGEFYPEDGMPDDYENGLLRDAGKSIPFIDKIVYTREREGIPRWNKFLQGYYDASGIGSDSFDQAVQLVGQGEATVTEAMAEQGIRLETTVAVSTFYIGFNMLDPTVGGTSEKTRVSARKLRQAISIAVDYEEYISIFANGRGLPAHGPIAPGMPGFRHGREGINPVVYDWINNGPQRKSIQVARHLLAEAGYPNGIDQETGVPLVLYFDVTARSAEDRSFLDWMRKQFQKLNIQLVVRSTDYNRFQDKIRKGNAQIFEWGWHADYPDPENFLFLLYGPQRKVGNSSGNAANNAANYDNPVYDQLFEQMKNMDNGPGRQEIIDRMVEILRFDAPWLWGYHPKEYGLYHAWYKNVKPNRISNNNVKYYRIDSDLREQKRREWNEPVLWPLVLAFVIIVINLIPAVAVYRRHESSMGIKKLRPKSS</sequence>
<feature type="chain" id="PRO_5011595476" evidence="6">
    <location>
        <begin position="18"/>
        <end position="735"/>
    </location>
</feature>
<dbReference type="Gene3D" id="3.40.190.10">
    <property type="entry name" value="Periplasmic binding protein-like II"/>
    <property type="match status" value="1"/>
</dbReference>